<dbReference type="GO" id="GO:0006400">
    <property type="term" value="P:tRNA modification"/>
    <property type="evidence" value="ECO:0007669"/>
    <property type="project" value="UniProtKB-UniRule"/>
</dbReference>
<dbReference type="InterPro" id="IPR011063">
    <property type="entry name" value="TilS/TtcA_N"/>
</dbReference>
<comment type="similarity">
    <text evidence="6">Belongs to the tRNA(Ile)-lysidine synthase family.</text>
</comment>
<keyword evidence="4 6" id="KW-0067">ATP-binding</keyword>
<keyword evidence="1 6" id="KW-0436">Ligase</keyword>
<accession>A0A0F6W4Y6</accession>
<comment type="function">
    <text evidence="6">Ligates lysine onto the cytidine present at position 34 of the AUA codon-specific tRNA(Ile) that contains the anticodon CAU, in an ATP-dependent manner. Cytidine is converted to lysidine, thus changing the amino acid specificity of the tRNA from methionine to isoleucine.</text>
</comment>
<gene>
    <name evidence="6" type="primary">tilS</name>
    <name evidence="8" type="ORF">DB32_004755</name>
</gene>
<keyword evidence="3 6" id="KW-0547">Nucleotide-binding</keyword>
<name>A0A0F6W4Y6_9BACT</name>
<evidence type="ECO:0000259" key="7">
    <source>
        <dbReference type="Pfam" id="PF01171"/>
    </source>
</evidence>
<dbReference type="InterPro" id="IPR012795">
    <property type="entry name" value="tRNA_Ile_lys_synt_N"/>
</dbReference>
<keyword evidence="6" id="KW-0963">Cytoplasm</keyword>
<comment type="domain">
    <text evidence="6">The N-terminal region contains the highly conserved SGGXDS motif, predicted to be a P-loop motif involved in ATP binding.</text>
</comment>
<evidence type="ECO:0000256" key="3">
    <source>
        <dbReference type="ARBA" id="ARBA00022741"/>
    </source>
</evidence>
<feature type="domain" description="tRNA(Ile)-lysidine/2-thiocytidine synthase N-terminal" evidence="7">
    <location>
        <begin position="26"/>
        <end position="201"/>
    </location>
</feature>
<organism evidence="8 9">
    <name type="scientific">Sandaracinus amylolyticus</name>
    <dbReference type="NCBI Taxonomy" id="927083"/>
    <lineage>
        <taxon>Bacteria</taxon>
        <taxon>Pseudomonadati</taxon>
        <taxon>Myxococcota</taxon>
        <taxon>Polyangia</taxon>
        <taxon>Polyangiales</taxon>
        <taxon>Sandaracinaceae</taxon>
        <taxon>Sandaracinus</taxon>
    </lineage>
</organism>
<evidence type="ECO:0000256" key="5">
    <source>
        <dbReference type="ARBA" id="ARBA00048539"/>
    </source>
</evidence>
<comment type="subcellular location">
    <subcellularLocation>
        <location evidence="6">Cytoplasm</location>
    </subcellularLocation>
</comment>
<dbReference type="NCBIfam" id="TIGR02432">
    <property type="entry name" value="lysidine_TilS_N"/>
    <property type="match status" value="1"/>
</dbReference>
<keyword evidence="9" id="KW-1185">Reference proteome</keyword>
<evidence type="ECO:0000313" key="8">
    <source>
        <dbReference type="EMBL" id="AKF07606.1"/>
    </source>
</evidence>
<dbReference type="KEGG" id="samy:DB32_004755"/>
<comment type="catalytic activity">
    <reaction evidence="5 6">
        <text>cytidine(34) in tRNA(Ile2) + L-lysine + ATP = lysidine(34) in tRNA(Ile2) + AMP + diphosphate + H(+)</text>
        <dbReference type="Rhea" id="RHEA:43744"/>
        <dbReference type="Rhea" id="RHEA-COMP:10625"/>
        <dbReference type="Rhea" id="RHEA-COMP:10670"/>
        <dbReference type="ChEBI" id="CHEBI:15378"/>
        <dbReference type="ChEBI" id="CHEBI:30616"/>
        <dbReference type="ChEBI" id="CHEBI:32551"/>
        <dbReference type="ChEBI" id="CHEBI:33019"/>
        <dbReference type="ChEBI" id="CHEBI:82748"/>
        <dbReference type="ChEBI" id="CHEBI:83665"/>
        <dbReference type="ChEBI" id="CHEBI:456215"/>
        <dbReference type="EC" id="6.3.4.19"/>
    </reaction>
</comment>
<dbReference type="HAMAP" id="MF_01161">
    <property type="entry name" value="tRNA_Ile_lys_synt"/>
    <property type="match status" value="1"/>
</dbReference>
<dbReference type="Pfam" id="PF01171">
    <property type="entry name" value="ATP_bind_3"/>
    <property type="match status" value="1"/>
</dbReference>
<feature type="binding site" evidence="6">
    <location>
        <begin position="31"/>
        <end position="36"/>
    </location>
    <ligand>
        <name>ATP</name>
        <dbReference type="ChEBI" id="CHEBI:30616"/>
    </ligand>
</feature>
<dbReference type="STRING" id="927083.DB32_004755"/>
<evidence type="ECO:0000256" key="6">
    <source>
        <dbReference type="HAMAP-Rule" id="MF_01161"/>
    </source>
</evidence>
<dbReference type="Proteomes" id="UP000034883">
    <property type="component" value="Chromosome"/>
</dbReference>
<evidence type="ECO:0000256" key="4">
    <source>
        <dbReference type="ARBA" id="ARBA00022840"/>
    </source>
</evidence>
<dbReference type="EC" id="6.3.4.19" evidence="6"/>
<dbReference type="PANTHER" id="PTHR43033:SF1">
    <property type="entry name" value="TRNA(ILE)-LYSIDINE SYNTHASE-RELATED"/>
    <property type="match status" value="1"/>
</dbReference>
<dbReference type="InterPro" id="IPR014729">
    <property type="entry name" value="Rossmann-like_a/b/a_fold"/>
</dbReference>
<dbReference type="Gene3D" id="3.40.50.620">
    <property type="entry name" value="HUPs"/>
    <property type="match status" value="1"/>
</dbReference>
<dbReference type="SUPFAM" id="SSF82829">
    <property type="entry name" value="MesJ substrate recognition domain-like"/>
    <property type="match status" value="1"/>
</dbReference>
<dbReference type="AlphaFoldDB" id="A0A0F6W4Y6"/>
<reference evidence="8 9" key="1">
    <citation type="submission" date="2015-03" db="EMBL/GenBank/DDBJ databases">
        <title>Genome assembly of Sandaracinus amylolyticus DSM 53668.</title>
        <authorList>
            <person name="Sharma G."/>
            <person name="Subramanian S."/>
        </authorList>
    </citation>
    <scope>NUCLEOTIDE SEQUENCE [LARGE SCALE GENOMIC DNA]</scope>
    <source>
        <strain evidence="8 9">DSM 53668</strain>
    </source>
</reference>
<keyword evidence="2 6" id="KW-0819">tRNA processing</keyword>
<evidence type="ECO:0000256" key="2">
    <source>
        <dbReference type="ARBA" id="ARBA00022694"/>
    </source>
</evidence>
<dbReference type="InterPro" id="IPR012094">
    <property type="entry name" value="tRNA_Ile_lys_synt"/>
</dbReference>
<dbReference type="CDD" id="cd01992">
    <property type="entry name" value="TilS_N"/>
    <property type="match status" value="1"/>
</dbReference>
<protein>
    <recommendedName>
        <fullName evidence="6">tRNA(Ile)-lysidine synthase</fullName>
        <ecNumber evidence="6">6.3.4.19</ecNumber>
    </recommendedName>
    <alternativeName>
        <fullName evidence="6">tRNA(Ile)-2-lysyl-cytidine synthase</fullName>
    </alternativeName>
    <alternativeName>
        <fullName evidence="6">tRNA(Ile)-lysidine synthetase</fullName>
    </alternativeName>
</protein>
<evidence type="ECO:0000313" key="9">
    <source>
        <dbReference type="Proteomes" id="UP000034883"/>
    </source>
</evidence>
<dbReference type="EMBL" id="CP011125">
    <property type="protein sequence ID" value="AKF07606.1"/>
    <property type="molecule type" value="Genomic_DNA"/>
</dbReference>
<dbReference type="PANTHER" id="PTHR43033">
    <property type="entry name" value="TRNA(ILE)-LYSIDINE SYNTHASE-RELATED"/>
    <property type="match status" value="1"/>
</dbReference>
<dbReference type="SUPFAM" id="SSF52402">
    <property type="entry name" value="Adenine nucleotide alpha hydrolases-like"/>
    <property type="match status" value="1"/>
</dbReference>
<proteinExistence type="inferred from homology"/>
<dbReference type="GO" id="GO:0032267">
    <property type="term" value="F:tRNA(Ile)-lysidine synthase activity"/>
    <property type="evidence" value="ECO:0007669"/>
    <property type="project" value="UniProtKB-EC"/>
</dbReference>
<evidence type="ECO:0000256" key="1">
    <source>
        <dbReference type="ARBA" id="ARBA00022598"/>
    </source>
</evidence>
<sequence length="332" mass="35779">MCDPMLLARVRRTIRERRLLRRGERVVVAVSGGPDSTAMLDVLARIAPELALELHVASVDHGLRAEAQREVELVAAHASALGLPFHPLRATLPTKRGSLQDRARAARYALLHALASELGASRIAVGHTLDDQAETVLARMMRGSGARGLAGIAPRRADGVVRPLIDSTRAEVRAWIEAHRLTIVDDPSNVDPRFQRARVRHAILPALAIESPAIARHLAHIADDTRALDALARKHARHLLARAAKDGDSLDAELLSRAPLAARREALRIWAHARTGGTIRRAHLDAMEVALQGRGNARLPAGWTASVVGGALRATHDPTPFGSSSNVRSAGR</sequence>
<dbReference type="GO" id="GO:0005524">
    <property type="term" value="F:ATP binding"/>
    <property type="evidence" value="ECO:0007669"/>
    <property type="project" value="UniProtKB-UniRule"/>
</dbReference>
<dbReference type="GO" id="GO:0005737">
    <property type="term" value="C:cytoplasm"/>
    <property type="evidence" value="ECO:0007669"/>
    <property type="project" value="UniProtKB-SubCell"/>
</dbReference>